<organism evidence="3 4">
    <name type="scientific">Pelistega suis</name>
    <dbReference type="NCBI Taxonomy" id="1631957"/>
    <lineage>
        <taxon>Bacteria</taxon>
        <taxon>Pseudomonadati</taxon>
        <taxon>Pseudomonadota</taxon>
        <taxon>Betaproteobacteria</taxon>
        <taxon>Burkholderiales</taxon>
        <taxon>Alcaligenaceae</taxon>
        <taxon>Pelistega</taxon>
    </lineage>
</organism>
<dbReference type="RefSeq" id="WP_171680706.1">
    <property type="nucleotide sequence ID" value="NZ_JABGBN010000005.1"/>
</dbReference>
<dbReference type="PANTHER" id="PTHR42860:SF1">
    <property type="entry name" value="VITAMIN B12-BINDING PROTEIN"/>
    <property type="match status" value="1"/>
</dbReference>
<dbReference type="Gene3D" id="3.40.50.1980">
    <property type="entry name" value="Nitrogenase molybdenum iron protein domain"/>
    <property type="match status" value="2"/>
</dbReference>
<name>A0A849P5X3_9BURK</name>
<dbReference type="Proteomes" id="UP000537862">
    <property type="component" value="Unassembled WGS sequence"/>
</dbReference>
<sequence>MKKGTSLLFQGLLCLLTGVVGLTTASAAEKPTVISLSPAATELIYELKLDSHLIAVDQNSDYPEQVKNLPNIGDPFNPNLELLAQYQPDLLIHFSHHHALETVQKTFNLTLLPMQPKNIEELFAQAEQLSNHLYHNRNEQIQQWRQQWQTIHQQYQNSTSSLPKKVFIFLGTNPIYTLGKNAFLSQSLHVCNVKGLFDDQDYPSLMVSKEQLATHAPDTVLAGLSSYDNAEQRTQQIIDTFKSLGIALTEQQIVLVDQDILFRPTIRFLNYLPTLCERLR</sequence>
<feature type="signal peptide" evidence="1">
    <location>
        <begin position="1"/>
        <end position="27"/>
    </location>
</feature>
<dbReference type="PANTHER" id="PTHR42860">
    <property type="entry name" value="VITAMIN B12-BINDING PROTEIN"/>
    <property type="match status" value="1"/>
</dbReference>
<evidence type="ECO:0000313" key="4">
    <source>
        <dbReference type="Proteomes" id="UP000537862"/>
    </source>
</evidence>
<feature type="domain" description="Fe/B12 periplasmic-binding" evidence="2">
    <location>
        <begin position="32"/>
        <end position="280"/>
    </location>
</feature>
<keyword evidence="4" id="KW-1185">Reference proteome</keyword>
<keyword evidence="1" id="KW-0732">Signal</keyword>
<dbReference type="InterPro" id="IPR051030">
    <property type="entry name" value="Vitamin_B12-ABC_binding"/>
</dbReference>
<dbReference type="SUPFAM" id="SSF53807">
    <property type="entry name" value="Helical backbone' metal receptor"/>
    <property type="match status" value="1"/>
</dbReference>
<dbReference type="PROSITE" id="PS50983">
    <property type="entry name" value="FE_B12_PBP"/>
    <property type="match status" value="1"/>
</dbReference>
<evidence type="ECO:0000259" key="2">
    <source>
        <dbReference type="PROSITE" id="PS50983"/>
    </source>
</evidence>
<feature type="chain" id="PRO_5032591855" evidence="1">
    <location>
        <begin position="28"/>
        <end position="280"/>
    </location>
</feature>
<proteinExistence type="predicted"/>
<dbReference type="Pfam" id="PF01497">
    <property type="entry name" value="Peripla_BP_2"/>
    <property type="match status" value="1"/>
</dbReference>
<accession>A0A849P5X3</accession>
<evidence type="ECO:0000256" key="1">
    <source>
        <dbReference type="SAM" id="SignalP"/>
    </source>
</evidence>
<protein>
    <submittedName>
        <fullName evidence="3">ABC transporter substrate-binding protein</fullName>
    </submittedName>
</protein>
<gene>
    <name evidence="3" type="ORF">HKX39_07530</name>
</gene>
<evidence type="ECO:0000313" key="3">
    <source>
        <dbReference type="EMBL" id="NOL52011.1"/>
    </source>
</evidence>
<comment type="caution">
    <text evidence="3">The sequence shown here is derived from an EMBL/GenBank/DDBJ whole genome shotgun (WGS) entry which is preliminary data.</text>
</comment>
<dbReference type="InterPro" id="IPR002491">
    <property type="entry name" value="ABC_transptr_periplasmic_BD"/>
</dbReference>
<dbReference type="AlphaFoldDB" id="A0A849P5X3"/>
<reference evidence="3 4" key="1">
    <citation type="submission" date="2020-05" db="EMBL/GenBank/DDBJ databases">
        <authorList>
            <person name="Niu N."/>
        </authorList>
    </citation>
    <scope>NUCLEOTIDE SEQUENCE [LARGE SCALE GENOMIC DNA]</scope>
    <source>
        <strain evidence="3 4">3340-03</strain>
    </source>
</reference>
<dbReference type="EMBL" id="JABGBN010000005">
    <property type="protein sequence ID" value="NOL52011.1"/>
    <property type="molecule type" value="Genomic_DNA"/>
</dbReference>